<dbReference type="Pfam" id="PF20101">
    <property type="entry name" value="DUF6491"/>
    <property type="match status" value="1"/>
</dbReference>
<dbReference type="InParanoid" id="A0A1B1AKW0"/>
<dbReference type="RefSeq" id="WP_066773023.1">
    <property type="nucleotide sequence ID" value="NZ_CP013244.1"/>
</dbReference>
<feature type="signal peptide" evidence="1">
    <location>
        <begin position="1"/>
        <end position="21"/>
    </location>
</feature>
<evidence type="ECO:0008006" key="4">
    <source>
        <dbReference type="Google" id="ProtNLM"/>
    </source>
</evidence>
<sequence length="121" mass="12966">MLRFALVAGALALGACASSTADTRSQSASRDCFRSLDVRGYSVVDDHSVKLRISPAREYILTIPQNSRDLDWTHAISVRSSSNFICVGDPSGVQLLGGDPPMPFQVTNIERVPPTTADQGS</sequence>
<accession>A0A1B1AKW0</accession>
<dbReference type="EMBL" id="CP013244">
    <property type="protein sequence ID" value="ANP47212.1"/>
    <property type="molecule type" value="Genomic_DNA"/>
</dbReference>
<proteinExistence type="predicted"/>
<reference evidence="2 3" key="1">
    <citation type="submission" date="2015-11" db="EMBL/GenBank/DDBJ databases">
        <title>Whole-Genome Sequence of Candidatus Oderbacter manganicum from the National Park Lower Oder Valley, Germany.</title>
        <authorList>
            <person name="Braun B."/>
            <person name="Liere K."/>
            <person name="Szewzyk U."/>
        </authorList>
    </citation>
    <scope>NUCLEOTIDE SEQUENCE [LARGE SCALE GENOMIC DNA]</scope>
    <source>
        <strain evidence="2 3">OTSz_A_272</strain>
    </source>
</reference>
<protein>
    <recommendedName>
        <fullName evidence="4">Lipoprotein</fullName>
    </recommendedName>
</protein>
<feature type="chain" id="PRO_5008518957" description="Lipoprotein" evidence="1">
    <location>
        <begin position="22"/>
        <end position="121"/>
    </location>
</feature>
<evidence type="ECO:0000313" key="3">
    <source>
        <dbReference type="Proteomes" id="UP000092498"/>
    </source>
</evidence>
<dbReference type="OrthoDB" id="6400990at2"/>
<dbReference type="STRING" id="1759059.ATE48_15440"/>
<dbReference type="InterPro" id="IPR045500">
    <property type="entry name" value="DUF6491"/>
</dbReference>
<keyword evidence="1" id="KW-0732">Signal</keyword>
<gene>
    <name evidence="2" type="ORF">ATE48_15440</name>
</gene>
<organism evidence="2 3">
    <name type="scientific">Candidatus Viadribacter manganicus</name>
    <dbReference type="NCBI Taxonomy" id="1759059"/>
    <lineage>
        <taxon>Bacteria</taxon>
        <taxon>Pseudomonadati</taxon>
        <taxon>Pseudomonadota</taxon>
        <taxon>Alphaproteobacteria</taxon>
        <taxon>Hyphomonadales</taxon>
        <taxon>Hyphomonadaceae</taxon>
        <taxon>Candidatus Viadribacter</taxon>
    </lineage>
</organism>
<keyword evidence="3" id="KW-1185">Reference proteome</keyword>
<dbReference type="AlphaFoldDB" id="A0A1B1AKW0"/>
<evidence type="ECO:0000256" key="1">
    <source>
        <dbReference type="SAM" id="SignalP"/>
    </source>
</evidence>
<dbReference type="KEGG" id="cbot:ATE48_15440"/>
<dbReference type="Proteomes" id="UP000092498">
    <property type="component" value="Chromosome"/>
</dbReference>
<evidence type="ECO:0000313" key="2">
    <source>
        <dbReference type="EMBL" id="ANP47212.1"/>
    </source>
</evidence>
<name>A0A1B1AKW0_9PROT</name>
<dbReference type="PROSITE" id="PS51257">
    <property type="entry name" value="PROKAR_LIPOPROTEIN"/>
    <property type="match status" value="1"/>
</dbReference>